<sequence length="400" mass="44852">MLALRLADGAARSRRERGGIICPWEVEGMDDDLKGGLMALTGSGQEAGNAEEQAGRSELAVRDAEPNDPSGVSQTGSLENSEEKLFPERVHAVIFPQTDRPLRTGRRRETGFPGPVTAQTISHTIDQLIAQERTVAGQGYFHTPQELLGLPEATKKPTGSWGFEEALVKRFPALRKRNFACVQEHQATSYHFDLRLQIDGGTFSWAVPKGFIDLKPGSWHYAVQTPVHPISYTVHEGESFKVFKNGTRCGTLLWDICLYSIGSPNIDREQSPESDREESDELGKFEEDKLRHALYGRLPRAKKSRYIKLVLKNGRKFTYHSFTIFQTDATYDSRGNPKKQWIIKLGHGITEPHQYPKDAMKSVKTGRLLEQVTAAGPHYWVPRPDEQLTNVEEGDLGDLQ</sequence>
<evidence type="ECO:0000259" key="2">
    <source>
        <dbReference type="Pfam" id="PF13298"/>
    </source>
</evidence>
<dbReference type="AlphaFoldDB" id="A0A8K0JKX1"/>
<feature type="region of interest" description="Disordered" evidence="1">
    <location>
        <begin position="60"/>
        <end position="83"/>
    </location>
</feature>
<feature type="compositionally biased region" description="Polar residues" evidence="1">
    <location>
        <begin position="70"/>
        <end position="79"/>
    </location>
</feature>
<dbReference type="PANTHER" id="PTHR39465">
    <property type="entry name" value="DNA LIGASE D, 3'-PHOSPHOESTERASE DOMAIN"/>
    <property type="match status" value="1"/>
</dbReference>
<dbReference type="PANTHER" id="PTHR39465:SF1">
    <property type="entry name" value="DNA LIGASE D 3'-PHOSPHOESTERASE DOMAIN-CONTAINING PROTEIN"/>
    <property type="match status" value="1"/>
</dbReference>
<proteinExistence type="predicted"/>
<dbReference type="Pfam" id="PF13298">
    <property type="entry name" value="LigD_N"/>
    <property type="match status" value="1"/>
</dbReference>
<keyword evidence="4" id="KW-1185">Reference proteome</keyword>
<comment type="caution">
    <text evidence="3">The sequence shown here is derived from an EMBL/GenBank/DDBJ whole genome shotgun (WGS) entry which is preliminary data.</text>
</comment>
<accession>A0A8K0JKX1</accession>
<dbReference type="InterPro" id="IPR014144">
    <property type="entry name" value="LigD_PE_domain"/>
</dbReference>
<feature type="region of interest" description="Disordered" evidence="1">
    <location>
        <begin position="379"/>
        <end position="400"/>
    </location>
</feature>
<gene>
    <name evidence="3" type="ORF">FFLO_03368</name>
</gene>
<evidence type="ECO:0000256" key="1">
    <source>
        <dbReference type="SAM" id="MobiDB-lite"/>
    </source>
</evidence>
<feature type="domain" description="DNA ligase D 3'-phosphoesterase" evidence="2">
    <location>
        <begin position="183"/>
        <end position="296"/>
    </location>
</feature>
<evidence type="ECO:0000313" key="4">
    <source>
        <dbReference type="Proteomes" id="UP000812966"/>
    </source>
</evidence>
<dbReference type="Proteomes" id="UP000812966">
    <property type="component" value="Unassembled WGS sequence"/>
</dbReference>
<organism evidence="3 4">
    <name type="scientific">Filobasidium floriforme</name>
    <dbReference type="NCBI Taxonomy" id="5210"/>
    <lineage>
        <taxon>Eukaryota</taxon>
        <taxon>Fungi</taxon>
        <taxon>Dikarya</taxon>
        <taxon>Basidiomycota</taxon>
        <taxon>Agaricomycotina</taxon>
        <taxon>Tremellomycetes</taxon>
        <taxon>Filobasidiales</taxon>
        <taxon>Filobasidiaceae</taxon>
        <taxon>Filobasidium</taxon>
    </lineage>
</organism>
<reference evidence="3" key="1">
    <citation type="submission" date="2020-04" db="EMBL/GenBank/DDBJ databases">
        <title>Analysis of mating type loci in Filobasidium floriforme.</title>
        <authorList>
            <person name="Nowrousian M."/>
        </authorList>
    </citation>
    <scope>NUCLEOTIDE SEQUENCE</scope>
    <source>
        <strain evidence="3">CBS 6242</strain>
    </source>
</reference>
<dbReference type="EMBL" id="JABELV010000061">
    <property type="protein sequence ID" value="KAG7544255.1"/>
    <property type="molecule type" value="Genomic_DNA"/>
</dbReference>
<name>A0A8K0JKX1_9TREE</name>
<evidence type="ECO:0000313" key="3">
    <source>
        <dbReference type="EMBL" id="KAG7544255.1"/>
    </source>
</evidence>
<protein>
    <recommendedName>
        <fullName evidence="2">DNA ligase D 3'-phosphoesterase domain-containing protein</fullName>
    </recommendedName>
</protein>